<evidence type="ECO:0000259" key="2">
    <source>
        <dbReference type="PROSITE" id="PS50994"/>
    </source>
</evidence>
<dbReference type="InterPro" id="IPR012337">
    <property type="entry name" value="RNaseH-like_sf"/>
</dbReference>
<organism evidence="3 4">
    <name type="scientific">Neogobius melanostomus</name>
    <name type="common">round goby</name>
    <dbReference type="NCBI Taxonomy" id="47308"/>
    <lineage>
        <taxon>Eukaryota</taxon>
        <taxon>Metazoa</taxon>
        <taxon>Chordata</taxon>
        <taxon>Craniata</taxon>
        <taxon>Vertebrata</taxon>
        <taxon>Euteleostomi</taxon>
        <taxon>Actinopterygii</taxon>
        <taxon>Neopterygii</taxon>
        <taxon>Teleostei</taxon>
        <taxon>Neoteleostei</taxon>
        <taxon>Acanthomorphata</taxon>
        <taxon>Gobiaria</taxon>
        <taxon>Gobiiformes</taxon>
        <taxon>Gobioidei</taxon>
        <taxon>Gobiidae</taxon>
        <taxon>Benthophilinae</taxon>
        <taxon>Neogobiini</taxon>
        <taxon>Neogobius</taxon>
    </lineage>
</organism>
<name>A0A8C6UBA9_9GOBI</name>
<dbReference type="Proteomes" id="UP000694523">
    <property type="component" value="Unplaced"/>
</dbReference>
<dbReference type="PANTHER" id="PTHR37984">
    <property type="entry name" value="PROTEIN CBG26694"/>
    <property type="match status" value="1"/>
</dbReference>
<reference evidence="3" key="2">
    <citation type="submission" date="2025-09" db="UniProtKB">
        <authorList>
            <consortium name="Ensembl"/>
        </authorList>
    </citation>
    <scope>IDENTIFICATION</scope>
</reference>
<dbReference type="InterPro" id="IPR050951">
    <property type="entry name" value="Retrovirus_Pol_polyprotein"/>
</dbReference>
<evidence type="ECO:0000256" key="1">
    <source>
        <dbReference type="ARBA" id="ARBA00039658"/>
    </source>
</evidence>
<feature type="domain" description="Integrase catalytic" evidence="2">
    <location>
        <begin position="200"/>
        <end position="358"/>
    </location>
</feature>
<dbReference type="GO" id="GO:0003676">
    <property type="term" value="F:nucleic acid binding"/>
    <property type="evidence" value="ECO:0007669"/>
    <property type="project" value="InterPro"/>
</dbReference>
<dbReference type="SUPFAM" id="SSF53098">
    <property type="entry name" value="Ribonuclease H-like"/>
    <property type="match status" value="1"/>
</dbReference>
<sequence>MAAFDFEVKYRAGCENVNADALSRFPTVPAQKNSSTNTAAVVAATTTPDQEGTPALTLGEDWNALQEVDPTIQLVRRYVERGINPSKLEREALPVAAKQLLQHRKKLCLYQGVLCRKVFDPHTCEPCFQIVCPDPSHQDVWKKCHEAAAHAGTERTLAHIRRNFFWPSMEKEVHRFQTGCVVCNLQKDRTEPRAPLKPIEVSYPLEVVALDFLSLRRPNDSYQNILVMTDMFTRYSWAVATRDQTAKTTVRAIWANIIQPFGCPSSFHSDQGPNFESELMKQLCSMYGISKSRTTPYHPAGNGRVERMNRTLLNMLRTLEVEKQSRWPEHLPELLHAYNNVIHSATGFAPSYLMFGRHLRLPVDINLGVLDHHPRHDLQGWVSDHHRKLFHAYDLARRKMTDAARHEKQYYDQKAKANALLPGERVWVRDRNRRDHGKLHQWWESEPHVIVDLVGDSG</sequence>
<dbReference type="FunFam" id="1.10.340.70:FF:000001">
    <property type="entry name" value="Retrovirus-related Pol polyprotein from transposon gypsy-like Protein"/>
    <property type="match status" value="1"/>
</dbReference>
<dbReference type="FunFam" id="3.30.420.10:FF:000032">
    <property type="entry name" value="Retrovirus-related Pol polyprotein from transposon 297-like Protein"/>
    <property type="match status" value="1"/>
</dbReference>
<dbReference type="InterPro" id="IPR001584">
    <property type="entry name" value="Integrase_cat-core"/>
</dbReference>
<dbReference type="Pfam" id="PF17921">
    <property type="entry name" value="Integrase_H2C2"/>
    <property type="match status" value="1"/>
</dbReference>
<evidence type="ECO:0000313" key="3">
    <source>
        <dbReference type="Ensembl" id="ENSNMLP00000034524.1"/>
    </source>
</evidence>
<protein>
    <recommendedName>
        <fullName evidence="1">Gypsy retrotransposon integrase-like protein 1</fullName>
    </recommendedName>
</protein>
<accession>A0A8C6UBA9</accession>
<dbReference type="GO" id="GO:0015074">
    <property type="term" value="P:DNA integration"/>
    <property type="evidence" value="ECO:0007669"/>
    <property type="project" value="InterPro"/>
</dbReference>
<dbReference type="Pfam" id="PF00665">
    <property type="entry name" value="rve"/>
    <property type="match status" value="1"/>
</dbReference>
<dbReference type="PANTHER" id="PTHR37984:SF15">
    <property type="entry name" value="INTEGRASE CATALYTIC DOMAIN-CONTAINING PROTEIN"/>
    <property type="match status" value="1"/>
</dbReference>
<dbReference type="InterPro" id="IPR036397">
    <property type="entry name" value="RNaseH_sf"/>
</dbReference>
<keyword evidence="4" id="KW-1185">Reference proteome</keyword>
<dbReference type="Ensembl" id="ENSNMLT00000038463.1">
    <property type="protein sequence ID" value="ENSNMLP00000034524.1"/>
    <property type="gene ID" value="ENSNMLG00000021481.1"/>
</dbReference>
<reference evidence="3" key="1">
    <citation type="submission" date="2025-08" db="UniProtKB">
        <authorList>
            <consortium name="Ensembl"/>
        </authorList>
    </citation>
    <scope>IDENTIFICATION</scope>
</reference>
<dbReference type="PROSITE" id="PS50994">
    <property type="entry name" value="INTEGRASE"/>
    <property type="match status" value="1"/>
</dbReference>
<dbReference type="AlphaFoldDB" id="A0A8C6UBA9"/>
<dbReference type="Gene3D" id="1.10.340.70">
    <property type="match status" value="1"/>
</dbReference>
<dbReference type="Gene3D" id="3.30.420.10">
    <property type="entry name" value="Ribonuclease H-like superfamily/Ribonuclease H"/>
    <property type="match status" value="1"/>
</dbReference>
<proteinExistence type="predicted"/>
<evidence type="ECO:0000313" key="4">
    <source>
        <dbReference type="Proteomes" id="UP000694523"/>
    </source>
</evidence>
<dbReference type="InterPro" id="IPR041588">
    <property type="entry name" value="Integrase_H2C2"/>
</dbReference>